<dbReference type="Proteomes" id="UP000320338">
    <property type="component" value="Unassembled WGS sequence"/>
</dbReference>
<accession>A0A4Y3WUV8</accession>
<reference evidence="1 2" key="1">
    <citation type="submission" date="2019-06" db="EMBL/GenBank/DDBJ databases">
        <title>Whole genome shotgun sequence of Pseudonocardia hydrocarbonoxydans NBRC 14498.</title>
        <authorList>
            <person name="Hosoyama A."/>
            <person name="Uohara A."/>
            <person name="Ohji S."/>
            <person name="Ichikawa N."/>
        </authorList>
    </citation>
    <scope>NUCLEOTIDE SEQUENCE [LARGE SCALE GENOMIC DNA]</scope>
    <source>
        <strain evidence="1 2">NBRC 14498</strain>
    </source>
</reference>
<evidence type="ECO:0000313" key="2">
    <source>
        <dbReference type="Proteomes" id="UP000320338"/>
    </source>
</evidence>
<gene>
    <name evidence="1" type="ORF">PHY01_48960</name>
</gene>
<protein>
    <submittedName>
        <fullName evidence="1">Uncharacterized protein</fullName>
    </submittedName>
</protein>
<name>A0A4Y3WUV8_9PSEU</name>
<organism evidence="1 2">
    <name type="scientific">Pseudonocardia hydrocarbonoxydans</name>
    <dbReference type="NCBI Taxonomy" id="76726"/>
    <lineage>
        <taxon>Bacteria</taxon>
        <taxon>Bacillati</taxon>
        <taxon>Actinomycetota</taxon>
        <taxon>Actinomycetes</taxon>
        <taxon>Pseudonocardiales</taxon>
        <taxon>Pseudonocardiaceae</taxon>
        <taxon>Pseudonocardia</taxon>
    </lineage>
</organism>
<keyword evidence="2" id="KW-1185">Reference proteome</keyword>
<dbReference type="RefSeq" id="WP_141282255.1">
    <property type="nucleotide sequence ID" value="NZ_BAAARZ010000052.1"/>
</dbReference>
<dbReference type="EMBL" id="BJNG01000049">
    <property type="protein sequence ID" value="GEC22613.1"/>
    <property type="molecule type" value="Genomic_DNA"/>
</dbReference>
<sequence>MTLWWIGNALLVVVLVVVIALLSRLLAAVERIRGAADDILTHGVELLGEVEDTPALLVETDATVAQVAVGATRYGGSVATLLPAK</sequence>
<dbReference type="OrthoDB" id="3576264at2"/>
<proteinExistence type="predicted"/>
<dbReference type="AlphaFoldDB" id="A0A4Y3WUV8"/>
<evidence type="ECO:0000313" key="1">
    <source>
        <dbReference type="EMBL" id="GEC22613.1"/>
    </source>
</evidence>
<comment type="caution">
    <text evidence="1">The sequence shown here is derived from an EMBL/GenBank/DDBJ whole genome shotgun (WGS) entry which is preliminary data.</text>
</comment>